<geneLocation type="plasmid" evidence="3 4">
    <name>unnamed6</name>
</geneLocation>
<dbReference type="InterPro" id="IPR027417">
    <property type="entry name" value="P-loop_NTPase"/>
</dbReference>
<dbReference type="OrthoDB" id="713315at2"/>
<feature type="region of interest" description="Disordered" evidence="1">
    <location>
        <begin position="112"/>
        <end position="134"/>
    </location>
</feature>
<accession>A0A2U9SM90</accession>
<keyword evidence="3" id="KW-0614">Plasmid</keyword>
<dbReference type="SUPFAM" id="SSF52540">
    <property type="entry name" value="P-loop containing nucleoside triphosphate hydrolases"/>
    <property type="match status" value="2"/>
</dbReference>
<evidence type="ECO:0000313" key="3">
    <source>
        <dbReference type="EMBL" id="AWU98119.1"/>
    </source>
</evidence>
<gene>
    <name evidence="3" type="ORF">DM194_27935</name>
</gene>
<keyword evidence="4" id="KW-1185">Reference proteome</keyword>
<keyword evidence="3" id="KW-0378">Hydrolase</keyword>
<dbReference type="SMART" id="SM00490">
    <property type="entry name" value="HELICc"/>
    <property type="match status" value="1"/>
</dbReference>
<dbReference type="InterPro" id="IPR001650">
    <property type="entry name" value="Helicase_C-like"/>
</dbReference>
<name>A0A2U9SM90_9PROT</name>
<dbReference type="KEGG" id="azm:DM194_27935"/>
<dbReference type="AlphaFoldDB" id="A0A2U9SM90"/>
<dbReference type="GO" id="GO:0004386">
    <property type="term" value="F:helicase activity"/>
    <property type="evidence" value="ECO:0007669"/>
    <property type="project" value="UniProtKB-KW"/>
</dbReference>
<dbReference type="RefSeq" id="WP_111070932.1">
    <property type="nucleotide sequence ID" value="NZ_CP029836.1"/>
</dbReference>
<dbReference type="Proteomes" id="UP000249605">
    <property type="component" value="Plasmid unnamed6"/>
</dbReference>
<evidence type="ECO:0000313" key="4">
    <source>
        <dbReference type="Proteomes" id="UP000249605"/>
    </source>
</evidence>
<dbReference type="PROSITE" id="PS51194">
    <property type="entry name" value="HELICASE_CTER"/>
    <property type="match status" value="1"/>
</dbReference>
<feature type="region of interest" description="Disordered" evidence="1">
    <location>
        <begin position="1"/>
        <end position="76"/>
    </location>
</feature>
<evidence type="ECO:0000259" key="2">
    <source>
        <dbReference type="PROSITE" id="PS51194"/>
    </source>
</evidence>
<keyword evidence="3" id="KW-0547">Nucleotide-binding</keyword>
<dbReference type="Gene3D" id="3.40.50.300">
    <property type="entry name" value="P-loop containing nucleotide triphosphate hydrolases"/>
    <property type="match status" value="2"/>
</dbReference>
<evidence type="ECO:0000256" key="1">
    <source>
        <dbReference type="SAM" id="MobiDB-lite"/>
    </source>
</evidence>
<keyword evidence="3" id="KW-0067">ATP-binding</keyword>
<sequence>MQDVRQHVVDRLRQDLVGPGEDGETISDRPSDRYLTGILFPPRTQIGPDQDDEADAAGDAEEGGNGPEAVAASNAMRPSTAGLSFAVRPEDGSLPAITVRISCGQYCALEDEGDAGSGDAREAGRSPPQWRRVPRSVELRELPLDEDAAEDLDLGASGLPGMSLHVRTSPWNGDVLVTVALSNINELPERPRRKAIEELCVFQVSMEVLPACGSRLLARPVGGRATDEDGEAAALIYRNVAEYAVGHTCSAGWEVRGGEAVRVFTTWLPVATVAATSAEGDAAFAPLRADPSASPLSAEWLAEADDAALVHGLRILTGAYGAWIRRVSGRAEEPSAVPDGLRGQARKHMRRCEQALARMDAGIRLLEADPDVRTAFRLANRAMLIQRRWSEGKTLTWRPFQLAFCLLALASTADPRDGDRETMDLLWFPTGGGKTEAYLLLTGFAIFLRRLRGAAPGHGGGVTVLMRYTLRLLTVQQYQRAAALICACELLRLGRAPSGASAVPPRLREGPPISLGLWVGSASSPNTVKDAVEALAGGGESTPVQLTQCPCCGGELRWAPSPEGDRIWAACGAADCDLGRAMRNLPVWTVDEDVYRELPALLIGTADKFAQIVRERQTGRLFGIGTDFAPPELIIQDELHLISGPLGTMAGVYEVAIDELCSWGGARPKVIGSTATIRRAEDQIRALFDRTAFQFPPPGIDHDNSGFAVADGGAPGRLYVGVTTAGRSAKFTLQAVSASLLQAAADPSLTDAERDPYWTLVAYFNSLRELGGALVLMQDDVVKSVADYARRRNEPPRGSFEQTELTSRVDSSRIPGTLASLNAGAGSPDAVDVVLASNMISVGVDIPRLGLMVVNGQPKGIAEYIQATSRVGRGRVAGLVVSVYNANKARDRSHYETFATWHQALYRDVEATSVTPFAPRARDRALHAPLVAMARHLVPSLRDAPVGVEECEAELEDFVERIVSRARNADPVEEEAVRSFLERKLDEWRARGPLPFYWHDHRRAESLVFSAEKAAELAASNRGTGLAWPTPNSLRSVEASVEFILRKSLKSEDEA</sequence>
<keyword evidence="3" id="KW-0347">Helicase</keyword>
<dbReference type="Pfam" id="PF00271">
    <property type="entry name" value="Helicase_C"/>
    <property type="match status" value="1"/>
</dbReference>
<feature type="domain" description="Helicase C-terminal" evidence="2">
    <location>
        <begin position="759"/>
        <end position="913"/>
    </location>
</feature>
<proteinExistence type="predicted"/>
<organism evidence="3 4">
    <name type="scientific">Azospirillum ramasamyi</name>
    <dbReference type="NCBI Taxonomy" id="682998"/>
    <lineage>
        <taxon>Bacteria</taxon>
        <taxon>Pseudomonadati</taxon>
        <taxon>Pseudomonadota</taxon>
        <taxon>Alphaproteobacteria</taxon>
        <taxon>Rhodospirillales</taxon>
        <taxon>Azospirillaceae</taxon>
        <taxon>Azospirillum</taxon>
    </lineage>
</organism>
<reference evidence="3 4" key="1">
    <citation type="submission" date="2018-06" db="EMBL/GenBank/DDBJ databases">
        <title>Complete genome sequencing of Azospirillum sp. M2T2B2.</title>
        <authorList>
            <person name="Heo J."/>
            <person name="Kim S.-J."/>
            <person name="Kwon S.-W."/>
            <person name="Anandham R."/>
        </authorList>
    </citation>
    <scope>NUCLEOTIDE SEQUENCE [LARGE SCALE GENOMIC DNA]</scope>
    <source>
        <strain evidence="3 4">M2T2B2</strain>
        <plasmid evidence="3 4">unnamed6</plasmid>
    </source>
</reference>
<feature type="compositionally biased region" description="Acidic residues" evidence="1">
    <location>
        <begin position="49"/>
        <end position="62"/>
    </location>
</feature>
<protein>
    <submittedName>
        <fullName evidence="3">DNA helicase</fullName>
    </submittedName>
</protein>
<dbReference type="EMBL" id="CP029836">
    <property type="protein sequence ID" value="AWU98119.1"/>
    <property type="molecule type" value="Genomic_DNA"/>
</dbReference>
<feature type="compositionally biased region" description="Basic and acidic residues" evidence="1">
    <location>
        <begin position="1"/>
        <end position="14"/>
    </location>
</feature>